<gene>
    <name evidence="2" type="ORF">EDS130_LOCUS40272</name>
</gene>
<evidence type="ECO:0000313" key="3">
    <source>
        <dbReference type="Proteomes" id="UP000663852"/>
    </source>
</evidence>
<proteinExistence type="predicted"/>
<organism evidence="2 3">
    <name type="scientific">Adineta ricciae</name>
    <name type="common">Rotifer</name>
    <dbReference type="NCBI Taxonomy" id="249248"/>
    <lineage>
        <taxon>Eukaryota</taxon>
        <taxon>Metazoa</taxon>
        <taxon>Spiralia</taxon>
        <taxon>Gnathifera</taxon>
        <taxon>Rotifera</taxon>
        <taxon>Eurotatoria</taxon>
        <taxon>Bdelloidea</taxon>
        <taxon>Adinetida</taxon>
        <taxon>Adinetidae</taxon>
        <taxon>Adineta</taxon>
    </lineage>
</organism>
<dbReference type="AlphaFoldDB" id="A0A815QJB6"/>
<reference evidence="2" key="1">
    <citation type="submission" date="2021-02" db="EMBL/GenBank/DDBJ databases">
        <authorList>
            <person name="Nowell W R."/>
        </authorList>
    </citation>
    <scope>NUCLEOTIDE SEQUENCE</scope>
</reference>
<name>A0A815QJB6_ADIRI</name>
<evidence type="ECO:0000313" key="2">
    <source>
        <dbReference type="EMBL" id="CAF1462845.1"/>
    </source>
</evidence>
<dbReference type="Proteomes" id="UP000663852">
    <property type="component" value="Unassembled WGS sequence"/>
</dbReference>
<dbReference type="EMBL" id="CAJNOJ010000481">
    <property type="protein sequence ID" value="CAF1462845.1"/>
    <property type="molecule type" value="Genomic_DNA"/>
</dbReference>
<protein>
    <submittedName>
        <fullName evidence="2">Uncharacterized protein</fullName>
    </submittedName>
</protein>
<accession>A0A815QJB6</accession>
<evidence type="ECO:0000256" key="1">
    <source>
        <dbReference type="SAM" id="MobiDB-lite"/>
    </source>
</evidence>
<feature type="region of interest" description="Disordered" evidence="1">
    <location>
        <begin position="19"/>
        <end position="38"/>
    </location>
</feature>
<comment type="caution">
    <text evidence="2">The sequence shown here is derived from an EMBL/GenBank/DDBJ whole genome shotgun (WGS) entry which is preliminary data.</text>
</comment>
<sequence length="65" mass="7603">MAFLRVSPWEGRGGWFRSHRQATRPSANTRNVPGVQKIHSNDTMDVDVIQYRSYSTSKEKTIFRF</sequence>